<dbReference type="AlphaFoldDB" id="W7E0S1"/>
<name>W7E0S1_9LIST</name>
<reference evidence="2 3" key="1">
    <citation type="submission" date="2012-12" db="EMBL/GenBank/DDBJ databases">
        <title>Novel taxa of Listeriaceae from agricultural environments in the United States.</title>
        <authorList>
            <person name="den Bakker H.C."/>
            <person name="Allred A."/>
            <person name="Warchocki S."/>
            <person name="Wright E.M."/>
            <person name="Burrell A."/>
            <person name="Nightingale K.K."/>
            <person name="Kephart D."/>
            <person name="Wiedmann M."/>
        </authorList>
    </citation>
    <scope>NUCLEOTIDE SEQUENCE [LARGE SCALE GENOMIC DNA]</scope>
    <source>
        <strain evidence="2 3">FSL S10-1203</strain>
    </source>
</reference>
<feature type="transmembrane region" description="Helical" evidence="1">
    <location>
        <begin position="12"/>
        <end position="35"/>
    </location>
</feature>
<keyword evidence="1" id="KW-0812">Transmembrane</keyword>
<gene>
    <name evidence="2" type="ORF">MCOL2_05363</name>
</gene>
<keyword evidence="1" id="KW-1133">Transmembrane helix</keyword>
<evidence type="ECO:0000313" key="3">
    <source>
        <dbReference type="Proteomes" id="UP000019241"/>
    </source>
</evidence>
<dbReference type="Proteomes" id="UP000019241">
    <property type="component" value="Unassembled WGS sequence"/>
</dbReference>
<evidence type="ECO:0000313" key="2">
    <source>
        <dbReference type="EMBL" id="EUJ60388.1"/>
    </source>
</evidence>
<evidence type="ECO:0000256" key="1">
    <source>
        <dbReference type="SAM" id="Phobius"/>
    </source>
</evidence>
<dbReference type="EMBL" id="AODM01000014">
    <property type="protein sequence ID" value="EUJ60388.1"/>
    <property type="molecule type" value="Genomic_DNA"/>
</dbReference>
<dbReference type="PATRIC" id="fig|1265822.4.peg.1092"/>
<protein>
    <submittedName>
        <fullName evidence="2">Uncharacterized protein</fullName>
    </submittedName>
</protein>
<comment type="caution">
    <text evidence="2">The sequence shown here is derived from an EMBL/GenBank/DDBJ whole genome shotgun (WGS) entry which is preliminary data.</text>
</comment>
<proteinExistence type="predicted"/>
<organism evidence="2 3">
    <name type="scientific">Listeria fleischmannii FSL S10-1203</name>
    <dbReference type="NCBI Taxonomy" id="1265822"/>
    <lineage>
        <taxon>Bacteria</taxon>
        <taxon>Bacillati</taxon>
        <taxon>Bacillota</taxon>
        <taxon>Bacilli</taxon>
        <taxon>Bacillales</taxon>
        <taxon>Listeriaceae</taxon>
        <taxon>Listeria</taxon>
    </lineage>
</organism>
<accession>W7E0S1</accession>
<sequence>MFRALHPNIRTRIIINFLSKIIASMIFSVFSHLFYTLF</sequence>
<keyword evidence="1" id="KW-0472">Membrane</keyword>